<dbReference type="InterPro" id="IPR036097">
    <property type="entry name" value="HisK_dim/P_sf"/>
</dbReference>
<evidence type="ECO:0000256" key="6">
    <source>
        <dbReference type="ARBA" id="ARBA00022679"/>
    </source>
</evidence>
<keyword evidence="11" id="KW-0472">Membrane</keyword>
<protein>
    <recommendedName>
        <fullName evidence="3">histidine kinase</fullName>
        <ecNumber evidence="3">2.7.13.3</ecNumber>
    </recommendedName>
</protein>
<dbReference type="Gene3D" id="3.30.565.10">
    <property type="entry name" value="Histidine kinase-like ATPase, C-terminal domain"/>
    <property type="match status" value="1"/>
</dbReference>
<evidence type="ECO:0000256" key="3">
    <source>
        <dbReference type="ARBA" id="ARBA00012438"/>
    </source>
</evidence>
<comment type="caution">
    <text evidence="14">The sequence shown here is derived from an EMBL/GenBank/DDBJ whole genome shotgun (WGS) entry which is preliminary data.</text>
</comment>
<dbReference type="SMART" id="SM00387">
    <property type="entry name" value="HATPase_c"/>
    <property type="match status" value="1"/>
</dbReference>
<keyword evidence="9" id="KW-0067">ATP-binding</keyword>
<keyword evidence="15" id="KW-1185">Reference proteome</keyword>
<dbReference type="SMART" id="SM00304">
    <property type="entry name" value="HAMP"/>
    <property type="match status" value="1"/>
</dbReference>
<keyword evidence="5" id="KW-0597">Phosphoprotein</keyword>
<dbReference type="SUPFAM" id="SSF158472">
    <property type="entry name" value="HAMP domain-like"/>
    <property type="match status" value="1"/>
</dbReference>
<feature type="domain" description="Histidine kinase" evidence="12">
    <location>
        <begin position="169"/>
        <end position="383"/>
    </location>
</feature>
<comment type="catalytic activity">
    <reaction evidence="1">
        <text>ATP + protein L-histidine = ADP + protein N-phospho-L-histidine.</text>
        <dbReference type="EC" id="2.7.13.3"/>
    </reaction>
</comment>
<evidence type="ECO:0000256" key="8">
    <source>
        <dbReference type="ARBA" id="ARBA00022777"/>
    </source>
</evidence>
<evidence type="ECO:0000259" key="13">
    <source>
        <dbReference type="PROSITE" id="PS50885"/>
    </source>
</evidence>
<dbReference type="GO" id="GO:0000155">
    <property type="term" value="F:phosphorelay sensor kinase activity"/>
    <property type="evidence" value="ECO:0007669"/>
    <property type="project" value="InterPro"/>
</dbReference>
<evidence type="ECO:0000259" key="12">
    <source>
        <dbReference type="PROSITE" id="PS50109"/>
    </source>
</evidence>
<dbReference type="Proteomes" id="UP000260649">
    <property type="component" value="Unassembled WGS sequence"/>
</dbReference>
<keyword evidence="8 14" id="KW-0418">Kinase</keyword>
<dbReference type="InterPro" id="IPR036890">
    <property type="entry name" value="HATPase_C_sf"/>
</dbReference>
<evidence type="ECO:0000256" key="5">
    <source>
        <dbReference type="ARBA" id="ARBA00022553"/>
    </source>
</evidence>
<dbReference type="CDD" id="cd00082">
    <property type="entry name" value="HisKA"/>
    <property type="match status" value="1"/>
</dbReference>
<dbReference type="InterPro" id="IPR003661">
    <property type="entry name" value="HisK_dim/P_dom"/>
</dbReference>
<keyword evidence="10" id="KW-0902">Two-component regulatory system</keyword>
<feature type="domain" description="HAMP" evidence="13">
    <location>
        <begin position="102"/>
        <end position="154"/>
    </location>
</feature>
<organism evidence="14 15">
    <name type="scientific">Evtepia gabavorous</name>
    <dbReference type="NCBI Taxonomy" id="2211183"/>
    <lineage>
        <taxon>Bacteria</taxon>
        <taxon>Bacillati</taxon>
        <taxon>Bacillota</taxon>
        <taxon>Clostridia</taxon>
        <taxon>Eubacteriales</taxon>
        <taxon>Evtepia</taxon>
    </lineage>
</organism>
<evidence type="ECO:0000256" key="9">
    <source>
        <dbReference type="ARBA" id="ARBA00022840"/>
    </source>
</evidence>
<reference evidence="14 15" key="1">
    <citation type="submission" date="2018-07" db="EMBL/GenBank/DDBJ databases">
        <title>GABA Modulating Bacteria of the Human Gut Microbiota.</title>
        <authorList>
            <person name="Strandwitz P."/>
            <person name="Kim K.H."/>
            <person name="Terekhova D."/>
            <person name="Liu J.K."/>
            <person name="Sharma A."/>
            <person name="Levering J."/>
            <person name="Mcdonald D."/>
            <person name="Dietrich D."/>
            <person name="Ramadhar T.R."/>
            <person name="Lekbua A."/>
            <person name="Mroue N."/>
            <person name="Liston C."/>
            <person name="Stewart E.J."/>
            <person name="Dubin M.J."/>
            <person name="Zengler K."/>
            <person name="Knight R."/>
            <person name="Gilbert J.A."/>
            <person name="Clardy J."/>
            <person name="Lewis K."/>
        </authorList>
    </citation>
    <scope>NUCLEOTIDE SEQUENCE [LARGE SCALE GENOMIC DNA]</scope>
    <source>
        <strain evidence="14 15">KLE1738</strain>
    </source>
</reference>
<keyword evidence="7" id="KW-0547">Nucleotide-binding</keyword>
<name>A0A3E2B6V2_9FIRM</name>
<evidence type="ECO:0000313" key="14">
    <source>
        <dbReference type="EMBL" id="RFT07772.1"/>
    </source>
</evidence>
<dbReference type="OrthoDB" id="84942at2"/>
<dbReference type="SUPFAM" id="SSF55874">
    <property type="entry name" value="ATPase domain of HSP90 chaperone/DNA topoisomerase II/histidine kinase"/>
    <property type="match status" value="1"/>
</dbReference>
<dbReference type="InterPro" id="IPR050980">
    <property type="entry name" value="2C_sensor_his_kinase"/>
</dbReference>
<dbReference type="Pfam" id="PF00512">
    <property type="entry name" value="HisKA"/>
    <property type="match status" value="1"/>
</dbReference>
<dbReference type="PANTHER" id="PTHR44936:SF10">
    <property type="entry name" value="SENSOR PROTEIN RSTB"/>
    <property type="match status" value="1"/>
</dbReference>
<evidence type="ECO:0000256" key="10">
    <source>
        <dbReference type="ARBA" id="ARBA00023012"/>
    </source>
</evidence>
<evidence type="ECO:0000256" key="1">
    <source>
        <dbReference type="ARBA" id="ARBA00000085"/>
    </source>
</evidence>
<evidence type="ECO:0000256" key="11">
    <source>
        <dbReference type="SAM" id="Phobius"/>
    </source>
</evidence>
<evidence type="ECO:0000256" key="2">
    <source>
        <dbReference type="ARBA" id="ARBA00004651"/>
    </source>
</evidence>
<dbReference type="InterPro" id="IPR003594">
    <property type="entry name" value="HATPase_dom"/>
</dbReference>
<dbReference type="InterPro" id="IPR003660">
    <property type="entry name" value="HAMP_dom"/>
</dbReference>
<dbReference type="PANTHER" id="PTHR44936">
    <property type="entry name" value="SENSOR PROTEIN CREC"/>
    <property type="match status" value="1"/>
</dbReference>
<dbReference type="PROSITE" id="PS50885">
    <property type="entry name" value="HAMP"/>
    <property type="match status" value="1"/>
</dbReference>
<gene>
    <name evidence="14" type="ORF">DV520_01180</name>
</gene>
<dbReference type="EMBL" id="QQRQ01000001">
    <property type="protein sequence ID" value="RFT07772.1"/>
    <property type="molecule type" value="Genomic_DNA"/>
</dbReference>
<evidence type="ECO:0000256" key="4">
    <source>
        <dbReference type="ARBA" id="ARBA00022475"/>
    </source>
</evidence>
<proteinExistence type="predicted"/>
<dbReference type="EC" id="2.7.13.3" evidence="3"/>
<dbReference type="Gene3D" id="6.10.340.10">
    <property type="match status" value="1"/>
</dbReference>
<dbReference type="GO" id="GO:0005524">
    <property type="term" value="F:ATP binding"/>
    <property type="evidence" value="ECO:0007669"/>
    <property type="project" value="UniProtKB-KW"/>
</dbReference>
<accession>A0A3E2B6V2</accession>
<dbReference type="Pfam" id="PF00672">
    <property type="entry name" value="HAMP"/>
    <property type="match status" value="1"/>
</dbReference>
<sequence>MEWLRNLSLRKAYLLFTVSCFLVAFLLTWGTTKVCVSLRESLAPSGVEIVYDESGKGTIVSREIPTEEAWNAARGVESLQYILTVVYFGGAFLLSGTLFYRLKLKHPIQKLQAGAQRIMEQDLDFVLEAEGKDELESLCAAFEKMRGQLQRSHQELWRQGEERRRLNAAFSHDLRNPVTVLKGSIRVMEKVLQGDRLERAALEDHLARMSHYTERIASYIETMSQVQKLEDTPLSPVEITFGELGKEMQEEGELLLWETACPLSFQFFGSEHAVVWVDRAVVSTILENCLTNASRYAKQTIQVTVSVQGERLTLSVQEDGPGFSPNMLRNGTEPFVRGEKTASEHFGMGLYVCRLLSEKHGGGIALENTETGGRVSVWMKSGKP</sequence>
<keyword evidence="11" id="KW-1133">Transmembrane helix</keyword>
<comment type="subcellular location">
    <subcellularLocation>
        <location evidence="2">Cell membrane</location>
        <topology evidence="2">Multi-pass membrane protein</topology>
    </subcellularLocation>
</comment>
<dbReference type="PROSITE" id="PS50109">
    <property type="entry name" value="HIS_KIN"/>
    <property type="match status" value="1"/>
</dbReference>
<evidence type="ECO:0000256" key="7">
    <source>
        <dbReference type="ARBA" id="ARBA00022741"/>
    </source>
</evidence>
<keyword evidence="4" id="KW-1003">Cell membrane</keyword>
<keyword evidence="6" id="KW-0808">Transferase</keyword>
<dbReference type="AlphaFoldDB" id="A0A3E2B6V2"/>
<dbReference type="Gene3D" id="1.10.287.130">
    <property type="match status" value="1"/>
</dbReference>
<feature type="transmembrane region" description="Helical" evidence="11">
    <location>
        <begin position="79"/>
        <end position="100"/>
    </location>
</feature>
<feature type="transmembrane region" description="Helical" evidence="11">
    <location>
        <begin position="12"/>
        <end position="32"/>
    </location>
</feature>
<dbReference type="CDD" id="cd06225">
    <property type="entry name" value="HAMP"/>
    <property type="match status" value="1"/>
</dbReference>
<evidence type="ECO:0000313" key="15">
    <source>
        <dbReference type="Proteomes" id="UP000260649"/>
    </source>
</evidence>
<dbReference type="Pfam" id="PF02518">
    <property type="entry name" value="HATPase_c"/>
    <property type="match status" value="1"/>
</dbReference>
<dbReference type="InterPro" id="IPR005467">
    <property type="entry name" value="His_kinase_dom"/>
</dbReference>
<dbReference type="GO" id="GO:0005886">
    <property type="term" value="C:plasma membrane"/>
    <property type="evidence" value="ECO:0007669"/>
    <property type="project" value="UniProtKB-SubCell"/>
</dbReference>
<dbReference type="SUPFAM" id="SSF47384">
    <property type="entry name" value="Homodimeric domain of signal transducing histidine kinase"/>
    <property type="match status" value="1"/>
</dbReference>
<keyword evidence="11" id="KW-0812">Transmembrane</keyword>
<dbReference type="SMART" id="SM00388">
    <property type="entry name" value="HisKA"/>
    <property type="match status" value="1"/>
</dbReference>